<feature type="domain" description="EamA" evidence="7">
    <location>
        <begin position="11"/>
        <end position="150"/>
    </location>
</feature>
<feature type="transmembrane region" description="Helical" evidence="6">
    <location>
        <begin position="219"/>
        <end position="243"/>
    </location>
</feature>
<evidence type="ECO:0000256" key="1">
    <source>
        <dbReference type="ARBA" id="ARBA00004127"/>
    </source>
</evidence>
<dbReference type="PANTHER" id="PTHR32322:SF2">
    <property type="entry name" value="EAMA DOMAIN-CONTAINING PROTEIN"/>
    <property type="match status" value="1"/>
</dbReference>
<accession>A0ABT5VG45</accession>
<keyword evidence="9" id="KW-1185">Reference proteome</keyword>
<evidence type="ECO:0000256" key="6">
    <source>
        <dbReference type="SAM" id="Phobius"/>
    </source>
</evidence>
<feature type="transmembrane region" description="Helical" evidence="6">
    <location>
        <begin position="105"/>
        <end position="125"/>
    </location>
</feature>
<feature type="transmembrane region" description="Helical" evidence="6">
    <location>
        <begin position="161"/>
        <end position="180"/>
    </location>
</feature>
<feature type="transmembrane region" description="Helical" evidence="6">
    <location>
        <begin position="137"/>
        <end position="155"/>
    </location>
</feature>
<comment type="similarity">
    <text evidence="2">Belongs to the EamA transporter family.</text>
</comment>
<keyword evidence="3 6" id="KW-0812">Transmembrane</keyword>
<reference evidence="8" key="1">
    <citation type="submission" date="2024-05" db="EMBL/GenBank/DDBJ databases">
        <title>Alkalihalobacillus sp. strain MEB203 novel alkaliphilic bacterium from Lonar Lake, India.</title>
        <authorList>
            <person name="Joshi A."/>
            <person name="Thite S."/>
            <person name="Mengade P."/>
        </authorList>
    </citation>
    <scope>NUCLEOTIDE SEQUENCE</scope>
    <source>
        <strain evidence="8">MEB 203</strain>
    </source>
</reference>
<dbReference type="PANTHER" id="PTHR32322">
    <property type="entry name" value="INNER MEMBRANE TRANSPORTER"/>
    <property type="match status" value="1"/>
</dbReference>
<evidence type="ECO:0000256" key="4">
    <source>
        <dbReference type="ARBA" id="ARBA00022989"/>
    </source>
</evidence>
<feature type="transmembrane region" description="Helical" evidence="6">
    <location>
        <begin position="192"/>
        <end position="213"/>
    </location>
</feature>
<name>A0ABT5VG45_9BACI</name>
<dbReference type="InterPro" id="IPR050638">
    <property type="entry name" value="AA-Vitamin_Transporters"/>
</dbReference>
<keyword evidence="4 6" id="KW-1133">Transmembrane helix</keyword>
<dbReference type="InterPro" id="IPR000620">
    <property type="entry name" value="EamA_dom"/>
</dbReference>
<dbReference type="EMBL" id="JAOTPO010000009">
    <property type="protein sequence ID" value="MDE5414443.1"/>
    <property type="molecule type" value="Genomic_DNA"/>
</dbReference>
<evidence type="ECO:0000256" key="3">
    <source>
        <dbReference type="ARBA" id="ARBA00022692"/>
    </source>
</evidence>
<protein>
    <submittedName>
        <fullName evidence="8">EamA family transporter</fullName>
    </submittedName>
</protein>
<dbReference type="Pfam" id="PF00892">
    <property type="entry name" value="EamA"/>
    <property type="match status" value="2"/>
</dbReference>
<sequence>MQTTNTKLRLLGIGLVLLGAILWGVSGTVAQFLFEEKSFSAEWLVVIRLLIAGLLLLLICVWNHNPNVWKIWKVQKHRYALIYFGIVGMLGVQYTYFAAIEASNAATATLLQYLGPVFITVYIAIKSKALPTRSQVIAIFLALSGTFLLVTHGNFQTLSISGWALFLGIASALALAFYTLQPIQLLKEYGSAVVVGWGMVVGGVVMSLIHPPWQVVGSISLVSILAVLFVIIFGTLIAFYSYLESLKYLKATETSLLACAEPLSAAILAVIWLNVAFGLSEWIGAFCIMATIVILSQTKPKAKTTNNQIHRAKTN</sequence>
<dbReference type="Proteomes" id="UP001148125">
    <property type="component" value="Unassembled WGS sequence"/>
</dbReference>
<feature type="transmembrane region" description="Helical" evidence="6">
    <location>
        <begin position="81"/>
        <end position="99"/>
    </location>
</feature>
<organism evidence="8 9">
    <name type="scientific">Alkalihalobacterium chitinilyticum</name>
    <dbReference type="NCBI Taxonomy" id="2980103"/>
    <lineage>
        <taxon>Bacteria</taxon>
        <taxon>Bacillati</taxon>
        <taxon>Bacillota</taxon>
        <taxon>Bacilli</taxon>
        <taxon>Bacillales</taxon>
        <taxon>Bacillaceae</taxon>
        <taxon>Alkalihalobacterium</taxon>
    </lineage>
</organism>
<evidence type="ECO:0000259" key="7">
    <source>
        <dbReference type="Pfam" id="PF00892"/>
    </source>
</evidence>
<keyword evidence="5 6" id="KW-0472">Membrane</keyword>
<evidence type="ECO:0000313" key="9">
    <source>
        <dbReference type="Proteomes" id="UP001148125"/>
    </source>
</evidence>
<gene>
    <name evidence="8" type="ORF">N7Z68_13770</name>
</gene>
<feature type="transmembrane region" description="Helical" evidence="6">
    <location>
        <begin position="279"/>
        <end position="296"/>
    </location>
</feature>
<dbReference type="SUPFAM" id="SSF103481">
    <property type="entry name" value="Multidrug resistance efflux transporter EmrE"/>
    <property type="match status" value="2"/>
</dbReference>
<proteinExistence type="inferred from homology"/>
<evidence type="ECO:0000256" key="2">
    <source>
        <dbReference type="ARBA" id="ARBA00007362"/>
    </source>
</evidence>
<comment type="subcellular location">
    <subcellularLocation>
        <location evidence="1">Endomembrane system</location>
        <topology evidence="1">Multi-pass membrane protein</topology>
    </subcellularLocation>
</comment>
<evidence type="ECO:0000256" key="5">
    <source>
        <dbReference type="ARBA" id="ARBA00023136"/>
    </source>
</evidence>
<dbReference type="RefSeq" id="WP_275119055.1">
    <property type="nucleotide sequence ID" value="NZ_JAOTPO010000009.1"/>
</dbReference>
<feature type="transmembrane region" description="Helical" evidence="6">
    <location>
        <begin position="43"/>
        <end position="61"/>
    </location>
</feature>
<feature type="transmembrane region" description="Helical" evidence="6">
    <location>
        <begin position="255"/>
        <end position="273"/>
    </location>
</feature>
<dbReference type="InterPro" id="IPR037185">
    <property type="entry name" value="EmrE-like"/>
</dbReference>
<evidence type="ECO:0000313" key="8">
    <source>
        <dbReference type="EMBL" id="MDE5414443.1"/>
    </source>
</evidence>
<feature type="domain" description="EamA" evidence="7">
    <location>
        <begin position="163"/>
        <end position="296"/>
    </location>
</feature>
<comment type="caution">
    <text evidence="8">The sequence shown here is derived from an EMBL/GenBank/DDBJ whole genome shotgun (WGS) entry which is preliminary data.</text>
</comment>